<feature type="site" description="Important for catalytic activity, responsible for pKa modulation of the active site Glu and correct orientation of both the proton donor and substrate" evidence="5">
    <location>
        <position position="140"/>
    </location>
</feature>
<dbReference type="Pfam" id="PF17851">
    <property type="entry name" value="GH43_C2"/>
    <property type="match status" value="1"/>
</dbReference>
<dbReference type="PANTHER" id="PTHR42812:SF12">
    <property type="entry name" value="BETA-XYLOSIDASE-RELATED"/>
    <property type="match status" value="1"/>
</dbReference>
<evidence type="ECO:0000313" key="9">
    <source>
        <dbReference type="Proteomes" id="UP001207408"/>
    </source>
</evidence>
<dbReference type="AlphaFoldDB" id="A0AAE3MG66"/>
<evidence type="ECO:0000256" key="3">
    <source>
        <dbReference type="ARBA" id="ARBA00023295"/>
    </source>
</evidence>
<organism evidence="8 9">
    <name type="scientific">Plebeiibacterium marinum</name>
    <dbReference type="NCBI Taxonomy" id="2992111"/>
    <lineage>
        <taxon>Bacteria</taxon>
        <taxon>Pseudomonadati</taxon>
        <taxon>Bacteroidota</taxon>
        <taxon>Bacteroidia</taxon>
        <taxon>Marinilabiliales</taxon>
        <taxon>Marinilabiliaceae</taxon>
        <taxon>Plebeiibacterium</taxon>
    </lineage>
</organism>
<protein>
    <submittedName>
        <fullName evidence="8">Glycoside hydrolase family 43 protein</fullName>
    </submittedName>
</protein>
<dbReference type="Proteomes" id="UP001207408">
    <property type="component" value="Unassembled WGS sequence"/>
</dbReference>
<dbReference type="InterPro" id="IPR051795">
    <property type="entry name" value="Glycosyl_Hydrlase_43"/>
</dbReference>
<dbReference type="PANTHER" id="PTHR42812">
    <property type="entry name" value="BETA-XYLOSIDASE"/>
    <property type="match status" value="1"/>
</dbReference>
<feature type="domain" description="Beta-xylosidase C-terminal Concanavalin A-like" evidence="7">
    <location>
        <begin position="325"/>
        <end position="518"/>
    </location>
</feature>
<dbReference type="InterPro" id="IPR041542">
    <property type="entry name" value="GH43_C2"/>
</dbReference>
<dbReference type="InterPro" id="IPR006710">
    <property type="entry name" value="Glyco_hydro_43"/>
</dbReference>
<dbReference type="GO" id="GO:0004553">
    <property type="term" value="F:hydrolase activity, hydrolyzing O-glycosyl compounds"/>
    <property type="evidence" value="ECO:0007669"/>
    <property type="project" value="InterPro"/>
</dbReference>
<dbReference type="Gene3D" id="2.115.10.20">
    <property type="entry name" value="Glycosyl hydrolase domain, family 43"/>
    <property type="match status" value="1"/>
</dbReference>
<accession>A0AAE3MG66</accession>
<gene>
    <name evidence="8" type="ORF">OM074_15500</name>
</gene>
<dbReference type="SUPFAM" id="SSF49899">
    <property type="entry name" value="Concanavalin A-like lectins/glucanases"/>
    <property type="match status" value="1"/>
</dbReference>
<evidence type="ECO:0000259" key="7">
    <source>
        <dbReference type="Pfam" id="PF17851"/>
    </source>
</evidence>
<name>A0AAE3MG66_9BACT</name>
<dbReference type="RefSeq" id="WP_301201060.1">
    <property type="nucleotide sequence ID" value="NZ_JAPDPI010000036.1"/>
</dbReference>
<dbReference type="GO" id="GO:0005975">
    <property type="term" value="P:carbohydrate metabolic process"/>
    <property type="evidence" value="ECO:0007669"/>
    <property type="project" value="InterPro"/>
</dbReference>
<sequence length="522" mass="59054">MSLFGQKVRVDLRNPFEVISKENAAVTYNNPVIPGFYSDPSVCRVGEDYYLITSTFEYFPGVPVFHSKDLVNWEQIGYCIDRIDQLPKGMNIYAPTLRYHKGIFYMITTNAYRGGNFIVTAKDPSGPWSDPIWINTIGIDPDLFFDDDGKVYLVDATMYMYEIDINTGELLSEGRKIWNGSGGRYAEGPHIYKKDGYYYLMASEGGTEECHSETIARSHNIWGPYIENPANPILAHANAAGEGKPIQGVGHADLVQAHDDSWWMVFHGYRSIAKEPHHILGRETCLAPVIWPKNGWPVVNGNGTIDLNMTCPTLPLKPLPTKQLRTDFSDKSLGLEWNYIQLPEFSNYTLVDRQGFLRLKGSAYNIGEKRWKSPTFVGRRLQDLFFTATTRLEFEPKSENEEAGLILLNNGSHFDIMVMNIDGKKCLVVKLQFGSITYKTEVIEIKPGPVDLRIIGQKSKFTFSYSQNNDDFTDIESVDSKFLSSETAGRYTGVYVGLYATGNGKTSVTNADFDWFEYIKVR</sequence>
<dbReference type="CDD" id="cd18617">
    <property type="entry name" value="GH43_XynB-like"/>
    <property type="match status" value="1"/>
</dbReference>
<comment type="caution">
    <text evidence="8">The sequence shown here is derived from an EMBL/GenBank/DDBJ whole genome shotgun (WGS) entry which is preliminary data.</text>
</comment>
<dbReference type="InterPro" id="IPR013320">
    <property type="entry name" value="ConA-like_dom_sf"/>
</dbReference>
<evidence type="ECO:0000256" key="2">
    <source>
        <dbReference type="ARBA" id="ARBA00022801"/>
    </source>
</evidence>
<feature type="active site" description="Proton donor" evidence="4">
    <location>
        <position position="187"/>
    </location>
</feature>
<evidence type="ECO:0000256" key="1">
    <source>
        <dbReference type="ARBA" id="ARBA00009865"/>
    </source>
</evidence>
<dbReference type="SUPFAM" id="SSF75005">
    <property type="entry name" value="Arabinanase/levansucrase/invertase"/>
    <property type="match status" value="1"/>
</dbReference>
<evidence type="ECO:0000256" key="6">
    <source>
        <dbReference type="RuleBase" id="RU361187"/>
    </source>
</evidence>
<evidence type="ECO:0000313" key="8">
    <source>
        <dbReference type="EMBL" id="MCW3807042.1"/>
    </source>
</evidence>
<feature type="active site" description="Proton acceptor" evidence="4">
    <location>
        <position position="39"/>
    </location>
</feature>
<dbReference type="InterPro" id="IPR023296">
    <property type="entry name" value="Glyco_hydro_beta-prop_sf"/>
</dbReference>
<dbReference type="EMBL" id="JAPDPI010000036">
    <property type="protein sequence ID" value="MCW3807042.1"/>
    <property type="molecule type" value="Genomic_DNA"/>
</dbReference>
<evidence type="ECO:0000256" key="5">
    <source>
        <dbReference type="PIRSR" id="PIRSR606710-2"/>
    </source>
</evidence>
<evidence type="ECO:0000256" key="4">
    <source>
        <dbReference type="PIRSR" id="PIRSR606710-1"/>
    </source>
</evidence>
<keyword evidence="9" id="KW-1185">Reference proteome</keyword>
<dbReference type="Gene3D" id="2.60.120.200">
    <property type="match status" value="1"/>
</dbReference>
<keyword evidence="3 6" id="KW-0326">Glycosidase</keyword>
<proteinExistence type="inferred from homology"/>
<reference evidence="8" key="1">
    <citation type="submission" date="2022-10" db="EMBL/GenBank/DDBJ databases">
        <authorList>
            <person name="Yu W.X."/>
        </authorList>
    </citation>
    <scope>NUCLEOTIDE SEQUENCE</scope>
    <source>
        <strain evidence="8">D04</strain>
    </source>
</reference>
<comment type="similarity">
    <text evidence="1 6">Belongs to the glycosyl hydrolase 43 family.</text>
</comment>
<keyword evidence="2 6" id="KW-0378">Hydrolase</keyword>
<dbReference type="Pfam" id="PF04616">
    <property type="entry name" value="Glyco_hydro_43"/>
    <property type="match status" value="1"/>
</dbReference>